<dbReference type="Pfam" id="PF00078">
    <property type="entry name" value="RVT_1"/>
    <property type="match status" value="1"/>
</dbReference>
<dbReference type="GO" id="GO:0008168">
    <property type="term" value="F:methyltransferase activity"/>
    <property type="evidence" value="ECO:0007669"/>
    <property type="project" value="InterPro"/>
</dbReference>
<dbReference type="Proteomes" id="UP001239994">
    <property type="component" value="Unassembled WGS sequence"/>
</dbReference>
<dbReference type="EMBL" id="JAROKS010000006">
    <property type="protein sequence ID" value="KAK1803177.1"/>
    <property type="molecule type" value="Genomic_DNA"/>
</dbReference>
<dbReference type="GO" id="GO:0016706">
    <property type="term" value="F:2-oxoglutarate-dependent dioxygenase activity"/>
    <property type="evidence" value="ECO:0007669"/>
    <property type="project" value="InterPro"/>
</dbReference>
<dbReference type="PROSITE" id="PS51406">
    <property type="entry name" value="FIBRINOGEN_C_2"/>
    <property type="match status" value="1"/>
</dbReference>
<organism evidence="4 5">
    <name type="scientific">Electrophorus voltai</name>
    <dbReference type="NCBI Taxonomy" id="2609070"/>
    <lineage>
        <taxon>Eukaryota</taxon>
        <taxon>Metazoa</taxon>
        <taxon>Chordata</taxon>
        <taxon>Craniata</taxon>
        <taxon>Vertebrata</taxon>
        <taxon>Euteleostomi</taxon>
        <taxon>Actinopterygii</taxon>
        <taxon>Neopterygii</taxon>
        <taxon>Teleostei</taxon>
        <taxon>Ostariophysi</taxon>
        <taxon>Gymnotiformes</taxon>
        <taxon>Gymnotoidei</taxon>
        <taxon>Gymnotidae</taxon>
        <taxon>Electrophorus</taxon>
    </lineage>
</organism>
<dbReference type="InterPro" id="IPR015095">
    <property type="entry name" value="AlkB_hom8_N"/>
</dbReference>
<name>A0AAD9E5R1_9TELE</name>
<dbReference type="CDD" id="cd00087">
    <property type="entry name" value="FReD"/>
    <property type="match status" value="1"/>
</dbReference>
<dbReference type="Pfam" id="PF00147">
    <property type="entry name" value="Fibrinogen_C"/>
    <property type="match status" value="1"/>
</dbReference>
<dbReference type="SMART" id="SM00186">
    <property type="entry name" value="FBG"/>
    <property type="match status" value="1"/>
</dbReference>
<feature type="domain" description="Fibrinogen C-terminal" evidence="3">
    <location>
        <begin position="17"/>
        <end position="158"/>
    </location>
</feature>
<comment type="caution">
    <text evidence="4">The sequence shown here is derived from an EMBL/GenBank/DDBJ whole genome shotgun (WGS) entry which is preliminary data.</text>
</comment>
<gene>
    <name evidence="4" type="ORF">P4O66_021696</name>
</gene>
<dbReference type="SUPFAM" id="SSF56672">
    <property type="entry name" value="DNA/RNA polymerases"/>
    <property type="match status" value="1"/>
</dbReference>
<dbReference type="CDD" id="cd01650">
    <property type="entry name" value="RT_nLTR_like"/>
    <property type="match status" value="1"/>
</dbReference>
<protein>
    <recommendedName>
        <fullName evidence="6">Reverse transcriptase domain-containing protein</fullName>
    </recommendedName>
</protein>
<dbReference type="PANTHER" id="PTHR47510:SF3">
    <property type="entry name" value="ENDO_EXONUCLEASE_PHOSPHATASE DOMAIN-CONTAINING PROTEIN"/>
    <property type="match status" value="1"/>
</dbReference>
<sequence>MTDIVFLALVLPLLVGSTPVSQETDCSDVYANGQTLSGVYTIYPAGDTPVQVYCDLGYLGSQSEDGRWTVFQRRMDGSVNFYKPWKHYKNGFGNKDGEYWLGLENLYQLTRNRKYELRVDLQDFEGVTVYARYSSFSVESETEGYKLHVSGFINGGAGQTVLILKDPKKGKAMGPDGICGRVLKACADQLVPVFTDIFNLSLTLGIVPSSFKRSTIVPVQKKPRPSDLNDYCPVALTSVVMKCFEKLVRDFITSSLPASMDPLQFAYCYNRSTDDAIAHLLHTTLTHLDEGRGNYVKMLFVDYSSAFNTIIPSLLTIKLGDLGLHTSLCDWISNFLTDRPQSVRVGNCASSTLTLSTGAPQGCVLSPLLYSLYTYDCTATSSSTIIVKFADDTVVMGLISDNDERAYLEEIKHLENWCQENNLLLNVSKTKELIVDCSKKQERHYQPVRISGTTVERVDSFRYLGVHISQDLSWSRHTNSLAKKARQRLYHLRRLRDFRLPSKVLRNFYTCTIESILTGNITVWFGNSTKQDKQALQRVVRSAERITHTELPDLQTIYYKRCQTKTRKIVKDPTHPNNRLFSLL</sequence>
<keyword evidence="1" id="KW-0732">Signal</keyword>
<feature type="chain" id="PRO_5042116960" description="Reverse transcriptase domain-containing protein" evidence="1">
    <location>
        <begin position="18"/>
        <end position="584"/>
    </location>
</feature>
<dbReference type="Gene3D" id="3.90.215.10">
    <property type="entry name" value="Gamma Fibrinogen, chain A, domain 1"/>
    <property type="match status" value="1"/>
</dbReference>
<accession>A0AAD9E5R1</accession>
<dbReference type="InterPro" id="IPR036056">
    <property type="entry name" value="Fibrinogen-like_C"/>
</dbReference>
<evidence type="ECO:0008006" key="6">
    <source>
        <dbReference type="Google" id="ProtNLM"/>
    </source>
</evidence>
<feature type="signal peptide" evidence="1">
    <location>
        <begin position="1"/>
        <end position="17"/>
    </location>
</feature>
<dbReference type="AlphaFoldDB" id="A0AAD9E5R1"/>
<evidence type="ECO:0000259" key="3">
    <source>
        <dbReference type="PROSITE" id="PS51406"/>
    </source>
</evidence>
<evidence type="ECO:0000313" key="4">
    <source>
        <dbReference type="EMBL" id="KAK1803177.1"/>
    </source>
</evidence>
<dbReference type="InterPro" id="IPR002181">
    <property type="entry name" value="Fibrinogen_a/b/g_C_dom"/>
</dbReference>
<feature type="non-terminal residue" evidence="4">
    <location>
        <position position="1"/>
    </location>
</feature>
<dbReference type="PROSITE" id="PS50878">
    <property type="entry name" value="RT_POL"/>
    <property type="match status" value="1"/>
</dbReference>
<dbReference type="SUPFAM" id="SSF56496">
    <property type="entry name" value="Fibrinogen C-terminal domain-like"/>
    <property type="match status" value="1"/>
</dbReference>
<dbReference type="InterPro" id="IPR043502">
    <property type="entry name" value="DNA/RNA_pol_sf"/>
</dbReference>
<evidence type="ECO:0000256" key="1">
    <source>
        <dbReference type="SAM" id="SignalP"/>
    </source>
</evidence>
<feature type="domain" description="Reverse transcriptase" evidence="2">
    <location>
        <begin position="200"/>
        <end position="468"/>
    </location>
</feature>
<dbReference type="InterPro" id="IPR014716">
    <property type="entry name" value="Fibrinogen_a/b/g_C_1"/>
</dbReference>
<keyword evidence="5" id="KW-1185">Reference proteome</keyword>
<dbReference type="PANTHER" id="PTHR47510">
    <property type="entry name" value="REVERSE TRANSCRIPTASE DOMAIN-CONTAINING PROTEIN"/>
    <property type="match status" value="1"/>
</dbReference>
<proteinExistence type="predicted"/>
<dbReference type="Pfam" id="PF09004">
    <property type="entry name" value="ALKBH8_N"/>
    <property type="match status" value="1"/>
</dbReference>
<dbReference type="InterPro" id="IPR000477">
    <property type="entry name" value="RT_dom"/>
</dbReference>
<evidence type="ECO:0000259" key="2">
    <source>
        <dbReference type="PROSITE" id="PS50878"/>
    </source>
</evidence>
<reference evidence="4" key="1">
    <citation type="submission" date="2023-03" db="EMBL/GenBank/DDBJ databases">
        <title>Electrophorus voltai genome.</title>
        <authorList>
            <person name="Bian C."/>
        </authorList>
    </citation>
    <scope>NUCLEOTIDE SEQUENCE</scope>
    <source>
        <strain evidence="4">CB-2022</strain>
        <tissue evidence="4">Muscle</tissue>
    </source>
</reference>
<evidence type="ECO:0000313" key="5">
    <source>
        <dbReference type="Proteomes" id="UP001239994"/>
    </source>
</evidence>